<comment type="caution">
    <text evidence="6">The sequence shown here is derived from an EMBL/GenBank/DDBJ whole genome shotgun (WGS) entry which is preliminary data.</text>
</comment>
<comment type="similarity">
    <text evidence="2">Belongs to the SLX9 family.</text>
</comment>
<sequence>MAPLPPPSAAPSARARRLARITGAIHPLAPPKTFRPDAAVTDSFLSNKRDKRLVKHSSFVARVASSSSSRVTKPRAQSRARRPSNKLKTSLQGLADALPDLQDEHEGAGGHRGGEMRLKVRHRSIKSKPGALRRKEIIVKGEMERFGASMARLSGVAPAPPAATPRAEAQVDCQAQQHLARPQQPPAVAGRWAALRGYISATMEQAPAFVDN</sequence>
<dbReference type="EMBL" id="JAAVMX010000005">
    <property type="protein sequence ID" value="KAF4509220.1"/>
    <property type="molecule type" value="Genomic_DNA"/>
</dbReference>
<evidence type="ECO:0000313" key="6">
    <source>
        <dbReference type="EMBL" id="KAF4509220.1"/>
    </source>
</evidence>
<accession>A0A8H4PRQ4</accession>
<keyword evidence="7" id="KW-1185">Reference proteome</keyword>
<evidence type="ECO:0000313" key="7">
    <source>
        <dbReference type="Proteomes" id="UP000557566"/>
    </source>
</evidence>
<evidence type="ECO:0000256" key="3">
    <source>
        <dbReference type="ARBA" id="ARBA00021321"/>
    </source>
</evidence>
<feature type="region of interest" description="Disordered" evidence="5">
    <location>
        <begin position="61"/>
        <end position="89"/>
    </location>
</feature>
<dbReference type="GO" id="GO:0030686">
    <property type="term" value="C:90S preribosome"/>
    <property type="evidence" value="ECO:0007669"/>
    <property type="project" value="InterPro"/>
</dbReference>
<feature type="region of interest" description="Disordered" evidence="5">
    <location>
        <begin position="101"/>
        <end position="120"/>
    </location>
</feature>
<feature type="compositionally biased region" description="Basic and acidic residues" evidence="5">
    <location>
        <begin position="102"/>
        <end position="118"/>
    </location>
</feature>
<evidence type="ECO:0000256" key="4">
    <source>
        <dbReference type="ARBA" id="ARBA00023242"/>
    </source>
</evidence>
<evidence type="ECO:0000256" key="5">
    <source>
        <dbReference type="SAM" id="MobiDB-lite"/>
    </source>
</evidence>
<feature type="compositionally biased region" description="Low complexity" evidence="5">
    <location>
        <begin position="61"/>
        <end position="71"/>
    </location>
</feature>
<dbReference type="Pfam" id="PF15341">
    <property type="entry name" value="SLX9"/>
    <property type="match status" value="1"/>
</dbReference>
<dbReference type="GO" id="GO:0005730">
    <property type="term" value="C:nucleolus"/>
    <property type="evidence" value="ECO:0007669"/>
    <property type="project" value="UniProtKB-SubCell"/>
</dbReference>
<evidence type="ECO:0000256" key="2">
    <source>
        <dbReference type="ARBA" id="ARBA00011022"/>
    </source>
</evidence>
<protein>
    <recommendedName>
        <fullName evidence="3">Ribosome biogenesis protein SLX9</fullName>
    </recommendedName>
</protein>
<feature type="compositionally biased region" description="Basic residues" evidence="5">
    <location>
        <begin position="72"/>
        <end position="85"/>
    </location>
</feature>
<dbReference type="OrthoDB" id="5429132at2759"/>
<name>A0A8H4PRQ4_9HYPO</name>
<gene>
    <name evidence="6" type="ORF">G6O67_005502</name>
</gene>
<organism evidence="6 7">
    <name type="scientific">Ophiocordyceps sinensis</name>
    <dbReference type="NCBI Taxonomy" id="72228"/>
    <lineage>
        <taxon>Eukaryota</taxon>
        <taxon>Fungi</taxon>
        <taxon>Dikarya</taxon>
        <taxon>Ascomycota</taxon>
        <taxon>Pezizomycotina</taxon>
        <taxon>Sordariomycetes</taxon>
        <taxon>Hypocreomycetidae</taxon>
        <taxon>Hypocreales</taxon>
        <taxon>Ophiocordycipitaceae</taxon>
        <taxon>Ophiocordyceps</taxon>
    </lineage>
</organism>
<dbReference type="Proteomes" id="UP000557566">
    <property type="component" value="Unassembled WGS sequence"/>
</dbReference>
<dbReference type="AlphaFoldDB" id="A0A8H4PRQ4"/>
<dbReference type="GO" id="GO:0030688">
    <property type="term" value="C:preribosome, small subunit precursor"/>
    <property type="evidence" value="ECO:0007669"/>
    <property type="project" value="InterPro"/>
</dbReference>
<reference evidence="6 7" key="1">
    <citation type="journal article" date="2020" name="Genome Biol. Evol.">
        <title>A new high-quality draft genome assembly of the Chinese cordyceps Ophiocordyceps sinensis.</title>
        <authorList>
            <person name="Shu R."/>
            <person name="Zhang J."/>
            <person name="Meng Q."/>
            <person name="Zhang H."/>
            <person name="Zhou G."/>
            <person name="Li M."/>
            <person name="Wu P."/>
            <person name="Zhao Y."/>
            <person name="Chen C."/>
            <person name="Qin Q."/>
        </authorList>
    </citation>
    <scope>NUCLEOTIDE SEQUENCE [LARGE SCALE GENOMIC DNA]</scope>
    <source>
        <strain evidence="6 7">IOZ07</strain>
    </source>
</reference>
<dbReference type="GO" id="GO:0000462">
    <property type="term" value="P:maturation of SSU-rRNA from tricistronic rRNA transcript (SSU-rRNA, 5.8S rRNA, LSU-rRNA)"/>
    <property type="evidence" value="ECO:0007669"/>
    <property type="project" value="InterPro"/>
</dbReference>
<evidence type="ECO:0000256" key="1">
    <source>
        <dbReference type="ARBA" id="ARBA00004604"/>
    </source>
</evidence>
<keyword evidence="4" id="KW-0539">Nucleus</keyword>
<proteinExistence type="inferred from homology"/>
<dbReference type="InterPro" id="IPR028160">
    <property type="entry name" value="Slx9-like"/>
</dbReference>
<comment type="subcellular location">
    <subcellularLocation>
        <location evidence="1">Nucleus</location>
        <location evidence="1">Nucleolus</location>
    </subcellularLocation>
</comment>